<dbReference type="Proteomes" id="UP001359559">
    <property type="component" value="Unassembled WGS sequence"/>
</dbReference>
<evidence type="ECO:0000313" key="2">
    <source>
        <dbReference type="Proteomes" id="UP001359559"/>
    </source>
</evidence>
<keyword evidence="2" id="KW-1185">Reference proteome</keyword>
<evidence type="ECO:0000313" key="1">
    <source>
        <dbReference type="EMBL" id="KAK7262636.1"/>
    </source>
</evidence>
<dbReference type="GO" id="GO:0010089">
    <property type="term" value="P:xylem development"/>
    <property type="evidence" value="ECO:0007669"/>
    <property type="project" value="InterPro"/>
</dbReference>
<dbReference type="EMBL" id="JAYKXN010000008">
    <property type="protein sequence ID" value="KAK7262636.1"/>
    <property type="molecule type" value="Genomic_DNA"/>
</dbReference>
<protein>
    <submittedName>
        <fullName evidence="1">Uncharacterized protein</fullName>
    </submittedName>
</protein>
<dbReference type="PANTHER" id="PTHR33974">
    <property type="entry name" value="VASCULAR-RELATED UNKNOWN PROTEIN 1-RELATED"/>
    <property type="match status" value="1"/>
</dbReference>
<accession>A0AAN9EU66</accession>
<proteinExistence type="predicted"/>
<gene>
    <name evidence="1" type="ORF">RJT34_30211</name>
</gene>
<reference evidence="1 2" key="1">
    <citation type="submission" date="2024-01" db="EMBL/GenBank/DDBJ databases">
        <title>The genomes of 5 underutilized Papilionoideae crops provide insights into root nodulation and disease resistance.</title>
        <authorList>
            <person name="Yuan L."/>
        </authorList>
    </citation>
    <scope>NUCLEOTIDE SEQUENCE [LARGE SCALE GENOMIC DNA]</scope>
    <source>
        <strain evidence="1">LY-2023</strain>
        <tissue evidence="1">Leaf</tissue>
    </source>
</reference>
<sequence>MSSPNKLGLANSTSEESGWTMYFDYFFNSHVDYDHHKCSSMSLSGVACSSSSHVSGAASLVEKKLANTKQLVDEDFGMKKDGKKSSFKKRKDIITALIDDALEDTATSPLNGPQEKDNT</sequence>
<name>A0AAN9EU66_CLITE</name>
<dbReference type="PANTHER" id="PTHR33974:SF25">
    <property type="entry name" value="SMALL PHOSPHATASE-LIKE PROTEIN 2, PUTATIVE-RELATED"/>
    <property type="match status" value="1"/>
</dbReference>
<dbReference type="InterPro" id="IPR039280">
    <property type="entry name" value="VUP"/>
</dbReference>
<comment type="caution">
    <text evidence="1">The sequence shown here is derived from an EMBL/GenBank/DDBJ whole genome shotgun (WGS) entry which is preliminary data.</text>
</comment>
<organism evidence="1 2">
    <name type="scientific">Clitoria ternatea</name>
    <name type="common">Butterfly pea</name>
    <dbReference type="NCBI Taxonomy" id="43366"/>
    <lineage>
        <taxon>Eukaryota</taxon>
        <taxon>Viridiplantae</taxon>
        <taxon>Streptophyta</taxon>
        <taxon>Embryophyta</taxon>
        <taxon>Tracheophyta</taxon>
        <taxon>Spermatophyta</taxon>
        <taxon>Magnoliopsida</taxon>
        <taxon>eudicotyledons</taxon>
        <taxon>Gunneridae</taxon>
        <taxon>Pentapetalae</taxon>
        <taxon>rosids</taxon>
        <taxon>fabids</taxon>
        <taxon>Fabales</taxon>
        <taxon>Fabaceae</taxon>
        <taxon>Papilionoideae</taxon>
        <taxon>50 kb inversion clade</taxon>
        <taxon>NPAAA clade</taxon>
        <taxon>indigoferoid/millettioid clade</taxon>
        <taxon>Phaseoleae</taxon>
        <taxon>Clitoria</taxon>
    </lineage>
</organism>
<dbReference type="AlphaFoldDB" id="A0AAN9EU66"/>